<dbReference type="PANTHER" id="PTHR33248">
    <property type="entry name" value="ZINC ION-BINDING PROTEIN"/>
    <property type="match status" value="1"/>
</dbReference>
<name>A0AAE1XDE7_9LAMI</name>
<feature type="transmembrane region" description="Helical" evidence="2">
    <location>
        <begin position="118"/>
        <end position="139"/>
    </location>
</feature>
<protein>
    <submittedName>
        <fullName evidence="3">Uncharacterized protein</fullName>
    </submittedName>
</protein>
<evidence type="ECO:0000313" key="4">
    <source>
        <dbReference type="Proteomes" id="UP001289374"/>
    </source>
</evidence>
<keyword evidence="4" id="KW-1185">Reference proteome</keyword>
<accession>A0AAE1XDE7</accession>
<evidence type="ECO:0000256" key="2">
    <source>
        <dbReference type="SAM" id="Phobius"/>
    </source>
</evidence>
<sequence length="372" mass="42624">MHRAGMSQAHSRSTSSSRGNPMEFSSTTDSTVVRTCLCGTEEVVRTSWTNANPGHRFRGCPGDSGTYSSVFRWIDPPMCCRAKEIIPGLLNRLNIQKKTLNEYRENVYLNEALERKMMSYRVIGIAGSVTILVLLILYVRSMMTYGKYWQTQLFYREHWTPEIEGSFMDSLLEHRRFNVTLSYSYCQQHLEKLKIRFRVFCWITSLAAVEWGPSLKVISADEYVWEQICKARKIDDILDDEECFFDADGTCPDDGWVHQNPPCIDNSSSYRSDSYMGSSNEDDHASWWAFVQEYYASNINPESVNMPTKKPALPPNNDQENDFVNAYRLEGEPAWTELRAIFGDDEEEEQVAMDYVAVSSDDGGSSNSEIDD</sequence>
<keyword evidence="2" id="KW-1133">Transmembrane helix</keyword>
<dbReference type="Proteomes" id="UP001289374">
    <property type="component" value="Unassembled WGS sequence"/>
</dbReference>
<evidence type="ECO:0000256" key="1">
    <source>
        <dbReference type="SAM" id="MobiDB-lite"/>
    </source>
</evidence>
<keyword evidence="2" id="KW-0812">Transmembrane</keyword>
<evidence type="ECO:0000313" key="3">
    <source>
        <dbReference type="EMBL" id="KAK4409392.1"/>
    </source>
</evidence>
<reference evidence="3" key="2">
    <citation type="journal article" date="2024" name="Plant">
        <title>Genomic evolution and insights into agronomic trait innovations of Sesamum species.</title>
        <authorList>
            <person name="Miao H."/>
            <person name="Wang L."/>
            <person name="Qu L."/>
            <person name="Liu H."/>
            <person name="Sun Y."/>
            <person name="Le M."/>
            <person name="Wang Q."/>
            <person name="Wei S."/>
            <person name="Zheng Y."/>
            <person name="Lin W."/>
            <person name="Duan Y."/>
            <person name="Cao H."/>
            <person name="Xiong S."/>
            <person name="Wang X."/>
            <person name="Wei L."/>
            <person name="Li C."/>
            <person name="Ma Q."/>
            <person name="Ju M."/>
            <person name="Zhao R."/>
            <person name="Li G."/>
            <person name="Mu C."/>
            <person name="Tian Q."/>
            <person name="Mei H."/>
            <person name="Zhang T."/>
            <person name="Gao T."/>
            <person name="Zhang H."/>
        </authorList>
    </citation>
    <scope>NUCLEOTIDE SEQUENCE</scope>
    <source>
        <strain evidence="3">K16</strain>
    </source>
</reference>
<feature type="region of interest" description="Disordered" evidence="1">
    <location>
        <begin position="1"/>
        <end position="26"/>
    </location>
</feature>
<reference evidence="3" key="1">
    <citation type="submission" date="2020-06" db="EMBL/GenBank/DDBJ databases">
        <authorList>
            <person name="Li T."/>
            <person name="Hu X."/>
            <person name="Zhang T."/>
            <person name="Song X."/>
            <person name="Zhang H."/>
            <person name="Dai N."/>
            <person name="Sheng W."/>
            <person name="Hou X."/>
            <person name="Wei L."/>
        </authorList>
    </citation>
    <scope>NUCLEOTIDE SEQUENCE</scope>
    <source>
        <strain evidence="3">K16</strain>
        <tissue evidence="3">Leaf</tissue>
    </source>
</reference>
<proteinExistence type="predicted"/>
<gene>
    <name evidence="3" type="ORF">Sango_0012200</name>
</gene>
<keyword evidence="2" id="KW-0472">Membrane</keyword>
<organism evidence="3 4">
    <name type="scientific">Sesamum angolense</name>
    <dbReference type="NCBI Taxonomy" id="2727404"/>
    <lineage>
        <taxon>Eukaryota</taxon>
        <taxon>Viridiplantae</taxon>
        <taxon>Streptophyta</taxon>
        <taxon>Embryophyta</taxon>
        <taxon>Tracheophyta</taxon>
        <taxon>Spermatophyta</taxon>
        <taxon>Magnoliopsida</taxon>
        <taxon>eudicotyledons</taxon>
        <taxon>Gunneridae</taxon>
        <taxon>Pentapetalae</taxon>
        <taxon>asterids</taxon>
        <taxon>lamiids</taxon>
        <taxon>Lamiales</taxon>
        <taxon>Pedaliaceae</taxon>
        <taxon>Sesamum</taxon>
    </lineage>
</organism>
<comment type="caution">
    <text evidence="3">The sequence shown here is derived from an EMBL/GenBank/DDBJ whole genome shotgun (WGS) entry which is preliminary data.</text>
</comment>
<dbReference type="EMBL" id="JACGWL010000001">
    <property type="protein sequence ID" value="KAK4409392.1"/>
    <property type="molecule type" value="Genomic_DNA"/>
</dbReference>
<dbReference type="AlphaFoldDB" id="A0AAE1XDE7"/>